<dbReference type="AlphaFoldDB" id="A0A1D8B1D0"/>
<name>A0A1D8B1D0_9ACTO</name>
<keyword evidence="1" id="KW-1133">Transmembrane helix</keyword>
<dbReference type="Proteomes" id="UP000095214">
    <property type="component" value="Chromosome"/>
</dbReference>
<keyword evidence="3" id="KW-1185">Reference proteome</keyword>
<evidence type="ECO:0000313" key="3">
    <source>
        <dbReference type="Proteomes" id="UP000095214"/>
    </source>
</evidence>
<protein>
    <submittedName>
        <fullName evidence="2">Uncharacterized protein</fullName>
    </submittedName>
</protein>
<dbReference type="EMBL" id="CP017298">
    <property type="protein sequence ID" value="AOS46945.1"/>
    <property type="molecule type" value="Genomic_DNA"/>
</dbReference>
<gene>
    <name evidence="2" type="ORF">BH719_02935</name>
</gene>
<proteinExistence type="predicted"/>
<evidence type="ECO:0000313" key="2">
    <source>
        <dbReference type="EMBL" id="AOS46945.1"/>
    </source>
</evidence>
<dbReference type="STRING" id="178339.BH719_02935"/>
<sequence length="96" mass="9563">MPSPDRAPAQGAASASRPAVAALALGAVAFALSVLAVLWVGPVVLPWVALPVSWAAAVVGVAVVISMARGRRRGIWMPALGAAMGLAFPVLVSIAP</sequence>
<accession>A0A1D8B1D0</accession>
<dbReference type="RefSeq" id="WP_009743250.1">
    <property type="nucleotide sequence ID" value="NZ_CP017298.1"/>
</dbReference>
<feature type="transmembrane region" description="Helical" evidence="1">
    <location>
        <begin position="75"/>
        <end position="95"/>
    </location>
</feature>
<evidence type="ECO:0000256" key="1">
    <source>
        <dbReference type="SAM" id="Phobius"/>
    </source>
</evidence>
<feature type="transmembrane region" description="Helical" evidence="1">
    <location>
        <begin position="20"/>
        <end position="41"/>
    </location>
</feature>
<organism evidence="2 3">
    <name type="scientific">Pauljensenia hongkongensis</name>
    <dbReference type="NCBI Taxonomy" id="178339"/>
    <lineage>
        <taxon>Bacteria</taxon>
        <taxon>Bacillati</taxon>
        <taxon>Actinomycetota</taxon>
        <taxon>Actinomycetes</taxon>
        <taxon>Actinomycetales</taxon>
        <taxon>Actinomycetaceae</taxon>
        <taxon>Pauljensenia</taxon>
    </lineage>
</organism>
<dbReference type="KEGG" id="phon:BH719_02935"/>
<keyword evidence="1" id="KW-0812">Transmembrane</keyword>
<feature type="transmembrane region" description="Helical" evidence="1">
    <location>
        <begin position="47"/>
        <end position="68"/>
    </location>
</feature>
<keyword evidence="1" id="KW-0472">Membrane</keyword>
<reference evidence="2 3" key="1">
    <citation type="submission" date="2016-09" db="EMBL/GenBank/DDBJ databases">
        <title>Complete genome sequence of Actinomyces hongkongensis HKU8.</title>
        <authorList>
            <person name="Gao Y.-X."/>
            <person name="Zhou Y.-Y."/>
            <person name="Xie Y."/>
            <person name="Wang M."/>
            <person name="Wang S.-J."/>
            <person name="Shen S.-G."/>
        </authorList>
    </citation>
    <scope>NUCLEOTIDE SEQUENCE [LARGE SCALE GENOMIC DNA]</scope>
    <source>
        <strain evidence="2 3">HKU8</strain>
    </source>
</reference>